<reference evidence="8 9" key="1">
    <citation type="submission" date="2024-08" db="EMBL/GenBank/DDBJ databases">
        <title>Whole-genome sequencing of halo(alkali)philic microorganisms from hypersaline lakes.</title>
        <authorList>
            <person name="Sorokin D.Y."/>
            <person name="Merkel A.Y."/>
            <person name="Messina E."/>
            <person name="Yakimov M."/>
        </authorList>
    </citation>
    <scope>NUCLEOTIDE SEQUENCE [LARGE SCALE GENOMIC DNA]</scope>
    <source>
        <strain evidence="8 9">AB-hyl4</strain>
    </source>
</reference>
<sequence length="143" mass="16000">MTDSNQLPLYEAMFLLDQRSGLEVQGGMDKVREILERSGAEIVALNKWDERKLAYAIRGQKRGTYLLGLFRVHGGKITTIERDCHLSEEVLRVMVTRGEHLGELEIEAAINNVQLAQDEDDLREGAEGEDATSTQQVGADNEN</sequence>
<dbReference type="CDD" id="cd00473">
    <property type="entry name" value="bS6"/>
    <property type="match status" value="1"/>
</dbReference>
<evidence type="ECO:0000256" key="4">
    <source>
        <dbReference type="ARBA" id="ARBA00035104"/>
    </source>
</evidence>
<dbReference type="InterPro" id="IPR014717">
    <property type="entry name" value="Transl_elong_EF1B/ribsomal_bS6"/>
</dbReference>
<dbReference type="EMBL" id="JBGUBD010000002">
    <property type="protein sequence ID" value="MFA9477555.1"/>
    <property type="molecule type" value="Genomic_DNA"/>
</dbReference>
<evidence type="ECO:0000313" key="8">
    <source>
        <dbReference type="EMBL" id="MFA9477555.1"/>
    </source>
</evidence>
<dbReference type="PANTHER" id="PTHR21011:SF1">
    <property type="entry name" value="SMALL RIBOSOMAL SUBUNIT PROTEIN BS6M"/>
    <property type="match status" value="1"/>
</dbReference>
<comment type="caution">
    <text evidence="8">The sequence shown here is derived from an EMBL/GenBank/DDBJ whole genome shotgun (WGS) entry which is preliminary data.</text>
</comment>
<keyword evidence="6" id="KW-0699">rRNA-binding</keyword>
<comment type="function">
    <text evidence="4 6">Binds together with bS18 to 16S ribosomal RNA.</text>
</comment>
<keyword evidence="3 6" id="KW-0687">Ribonucleoprotein</keyword>
<evidence type="ECO:0000256" key="6">
    <source>
        <dbReference type="HAMAP-Rule" id="MF_00360"/>
    </source>
</evidence>
<dbReference type="SUPFAM" id="SSF54995">
    <property type="entry name" value="Ribosomal protein S6"/>
    <property type="match status" value="1"/>
</dbReference>
<proteinExistence type="inferred from homology"/>
<dbReference type="Gene3D" id="3.30.70.60">
    <property type="match status" value="1"/>
</dbReference>
<evidence type="ECO:0000256" key="2">
    <source>
        <dbReference type="ARBA" id="ARBA00022980"/>
    </source>
</evidence>
<dbReference type="InterPro" id="IPR020814">
    <property type="entry name" value="Ribosomal_S6_plastid/chlpt"/>
</dbReference>
<evidence type="ECO:0000313" key="9">
    <source>
        <dbReference type="Proteomes" id="UP001575105"/>
    </source>
</evidence>
<keyword evidence="6" id="KW-0694">RNA-binding</keyword>
<evidence type="ECO:0000256" key="3">
    <source>
        <dbReference type="ARBA" id="ARBA00023274"/>
    </source>
</evidence>
<evidence type="ECO:0000256" key="5">
    <source>
        <dbReference type="ARBA" id="ARBA00035294"/>
    </source>
</evidence>
<gene>
    <name evidence="6 8" type="primary">rpsF</name>
    <name evidence="8" type="ORF">ACERK3_04520</name>
</gene>
<comment type="similarity">
    <text evidence="1 6">Belongs to the bacterial ribosomal protein bS6 family.</text>
</comment>
<protein>
    <recommendedName>
        <fullName evidence="5 6">Small ribosomal subunit protein bS6</fullName>
    </recommendedName>
</protein>
<dbReference type="Proteomes" id="UP001575105">
    <property type="component" value="Unassembled WGS sequence"/>
</dbReference>
<evidence type="ECO:0000256" key="1">
    <source>
        <dbReference type="ARBA" id="ARBA00009512"/>
    </source>
</evidence>
<dbReference type="PANTHER" id="PTHR21011">
    <property type="entry name" value="MITOCHONDRIAL 28S RIBOSOMAL PROTEIN S6"/>
    <property type="match status" value="1"/>
</dbReference>
<organism evidence="8 9">
    <name type="scientific">Natronomicrosphaera hydrolytica</name>
    <dbReference type="NCBI Taxonomy" id="3242702"/>
    <lineage>
        <taxon>Bacteria</taxon>
        <taxon>Pseudomonadati</taxon>
        <taxon>Planctomycetota</taxon>
        <taxon>Phycisphaerae</taxon>
        <taxon>Phycisphaerales</taxon>
        <taxon>Phycisphaeraceae</taxon>
        <taxon>Natronomicrosphaera</taxon>
    </lineage>
</organism>
<dbReference type="InterPro" id="IPR000529">
    <property type="entry name" value="Ribosomal_bS6"/>
</dbReference>
<name>A0ABV4U1S1_9BACT</name>
<dbReference type="HAMAP" id="MF_00360">
    <property type="entry name" value="Ribosomal_bS6"/>
    <property type="match status" value="1"/>
</dbReference>
<dbReference type="Pfam" id="PF01250">
    <property type="entry name" value="Ribosomal_S6"/>
    <property type="match status" value="1"/>
</dbReference>
<dbReference type="InterPro" id="IPR035980">
    <property type="entry name" value="Ribosomal_bS6_sf"/>
</dbReference>
<dbReference type="RefSeq" id="WP_425344477.1">
    <property type="nucleotide sequence ID" value="NZ_JBGUBD010000002.1"/>
</dbReference>
<feature type="region of interest" description="Disordered" evidence="7">
    <location>
        <begin position="119"/>
        <end position="143"/>
    </location>
</feature>
<feature type="compositionally biased region" description="Polar residues" evidence="7">
    <location>
        <begin position="131"/>
        <end position="143"/>
    </location>
</feature>
<dbReference type="NCBIfam" id="TIGR00166">
    <property type="entry name" value="S6"/>
    <property type="match status" value="1"/>
</dbReference>
<feature type="compositionally biased region" description="Acidic residues" evidence="7">
    <location>
        <begin position="119"/>
        <end position="130"/>
    </location>
</feature>
<keyword evidence="9" id="KW-1185">Reference proteome</keyword>
<accession>A0ABV4U1S1</accession>
<evidence type="ECO:0000256" key="7">
    <source>
        <dbReference type="SAM" id="MobiDB-lite"/>
    </source>
</evidence>
<dbReference type="GO" id="GO:0005840">
    <property type="term" value="C:ribosome"/>
    <property type="evidence" value="ECO:0007669"/>
    <property type="project" value="UniProtKB-KW"/>
</dbReference>
<keyword evidence="2 6" id="KW-0689">Ribosomal protein</keyword>